<comment type="similarity">
    <text evidence="5">Belongs to the ThrE exporter (TC 2.A.79) family.</text>
</comment>
<organism evidence="9 10">
    <name type="scientific">Rubripirellula reticaptiva</name>
    <dbReference type="NCBI Taxonomy" id="2528013"/>
    <lineage>
        <taxon>Bacteria</taxon>
        <taxon>Pseudomonadati</taxon>
        <taxon>Planctomycetota</taxon>
        <taxon>Planctomycetia</taxon>
        <taxon>Pirellulales</taxon>
        <taxon>Pirellulaceae</taxon>
        <taxon>Rubripirellula</taxon>
    </lineage>
</organism>
<feature type="domain" description="Threonine/serine exporter-like N-terminal" evidence="7">
    <location>
        <begin position="9"/>
        <end position="244"/>
    </location>
</feature>
<dbReference type="PANTHER" id="PTHR31082">
    <property type="entry name" value="PHEROMONE-REGULATED MEMBRANE PROTEIN 10"/>
    <property type="match status" value="1"/>
</dbReference>
<gene>
    <name evidence="9" type="ORF">Poly59_50870</name>
</gene>
<dbReference type="InterPro" id="IPR010619">
    <property type="entry name" value="ThrE-like_N"/>
</dbReference>
<evidence type="ECO:0000259" key="7">
    <source>
        <dbReference type="Pfam" id="PF06738"/>
    </source>
</evidence>
<keyword evidence="4 6" id="KW-0472">Membrane</keyword>
<accession>A0A5C6EKY3</accession>
<dbReference type="EMBL" id="SJPX01000005">
    <property type="protein sequence ID" value="TWU48241.1"/>
    <property type="molecule type" value="Genomic_DNA"/>
</dbReference>
<feature type="transmembrane region" description="Helical" evidence="6">
    <location>
        <begin position="137"/>
        <end position="158"/>
    </location>
</feature>
<evidence type="ECO:0000256" key="3">
    <source>
        <dbReference type="ARBA" id="ARBA00022989"/>
    </source>
</evidence>
<dbReference type="AlphaFoldDB" id="A0A5C6EKY3"/>
<comment type="subcellular location">
    <subcellularLocation>
        <location evidence="1">Membrane</location>
        <topology evidence="1">Multi-pass membrane protein</topology>
    </subcellularLocation>
</comment>
<feature type="transmembrane region" description="Helical" evidence="6">
    <location>
        <begin position="226"/>
        <end position="252"/>
    </location>
</feature>
<feature type="transmembrane region" description="Helical" evidence="6">
    <location>
        <begin position="264"/>
        <end position="282"/>
    </location>
</feature>
<keyword evidence="10" id="KW-1185">Reference proteome</keyword>
<evidence type="ECO:0000256" key="4">
    <source>
        <dbReference type="ARBA" id="ARBA00023136"/>
    </source>
</evidence>
<feature type="transmembrane region" description="Helical" evidence="6">
    <location>
        <begin position="313"/>
        <end position="330"/>
    </location>
</feature>
<comment type="caution">
    <text evidence="9">The sequence shown here is derived from an EMBL/GenBank/DDBJ whole genome shotgun (WGS) entry which is preliminary data.</text>
</comment>
<dbReference type="GO" id="GO:0022857">
    <property type="term" value="F:transmembrane transporter activity"/>
    <property type="evidence" value="ECO:0007669"/>
    <property type="project" value="InterPro"/>
</dbReference>
<dbReference type="RefSeq" id="WP_146536632.1">
    <property type="nucleotide sequence ID" value="NZ_SJPX01000005.1"/>
</dbReference>
<evidence type="ECO:0000256" key="6">
    <source>
        <dbReference type="SAM" id="Phobius"/>
    </source>
</evidence>
<evidence type="ECO:0000313" key="9">
    <source>
        <dbReference type="EMBL" id="TWU48241.1"/>
    </source>
</evidence>
<dbReference type="Pfam" id="PF12821">
    <property type="entry name" value="ThrE_2"/>
    <property type="match status" value="1"/>
</dbReference>
<feature type="transmembrane region" description="Helical" evidence="6">
    <location>
        <begin position="370"/>
        <end position="391"/>
    </location>
</feature>
<protein>
    <recommendedName>
        <fullName evidence="11">Inner membrane protein YjjP</fullName>
    </recommendedName>
</protein>
<reference evidence="9 10" key="1">
    <citation type="submission" date="2019-02" db="EMBL/GenBank/DDBJ databases">
        <title>Deep-cultivation of Planctomycetes and their phenomic and genomic characterization uncovers novel biology.</title>
        <authorList>
            <person name="Wiegand S."/>
            <person name="Jogler M."/>
            <person name="Boedeker C."/>
            <person name="Pinto D."/>
            <person name="Vollmers J."/>
            <person name="Rivas-Marin E."/>
            <person name="Kohn T."/>
            <person name="Peeters S.H."/>
            <person name="Heuer A."/>
            <person name="Rast P."/>
            <person name="Oberbeckmann S."/>
            <person name="Bunk B."/>
            <person name="Jeske O."/>
            <person name="Meyerdierks A."/>
            <person name="Storesund J.E."/>
            <person name="Kallscheuer N."/>
            <person name="Luecker S."/>
            <person name="Lage O.M."/>
            <person name="Pohl T."/>
            <person name="Merkel B.J."/>
            <person name="Hornburger P."/>
            <person name="Mueller R.-W."/>
            <person name="Bruemmer F."/>
            <person name="Labrenz M."/>
            <person name="Spormann A.M."/>
            <person name="Op Den Camp H."/>
            <person name="Overmann J."/>
            <person name="Amann R."/>
            <person name="Jetten M.S.M."/>
            <person name="Mascher T."/>
            <person name="Medema M.H."/>
            <person name="Devos D.P."/>
            <person name="Kaster A.-K."/>
            <person name="Ovreas L."/>
            <person name="Rohde M."/>
            <person name="Galperin M.Y."/>
            <person name="Jogler C."/>
        </authorList>
    </citation>
    <scope>NUCLEOTIDE SEQUENCE [LARGE SCALE GENOMIC DNA]</scope>
    <source>
        <strain evidence="9 10">Poly59</strain>
    </source>
</reference>
<dbReference type="Proteomes" id="UP000317977">
    <property type="component" value="Unassembled WGS sequence"/>
</dbReference>
<evidence type="ECO:0000259" key="8">
    <source>
        <dbReference type="Pfam" id="PF12821"/>
    </source>
</evidence>
<evidence type="ECO:0000313" key="10">
    <source>
        <dbReference type="Proteomes" id="UP000317977"/>
    </source>
</evidence>
<dbReference type="GO" id="GO:0016020">
    <property type="term" value="C:membrane"/>
    <property type="evidence" value="ECO:0007669"/>
    <property type="project" value="UniProtKB-SubCell"/>
</dbReference>
<keyword evidence="2 6" id="KW-0812">Transmembrane</keyword>
<evidence type="ECO:0000256" key="5">
    <source>
        <dbReference type="ARBA" id="ARBA00034125"/>
    </source>
</evidence>
<sequence length="411" mass="43101">MTEISSETLILELARSLHACGSPAYELDLRMEQVAASLGRSATFFSTPTALFVTFDDDVDQGTRLVRVFPGDTNLRRYAELFELQAAIQNEGLQPPEAWQRLQQINATPDGYDKTVEIAAYGIVGACVAVLVGGNTVVIAASGAIGLIVGSLVVGLAAMRLQLHLINVIAGFVASAMACLIQVLVPASNFELTVLSSLIVLVPGLHLTISINELATQNLASGSARVAGAITTLLTMIFGVYMGHGIVAAFHAVPTSAAPMTPTLLASAVVIVPTGLCFAVLFRTRYRDVPWLLLATIVGFGTLRLAAEFVSSFAAVWIASVVAGIVSHVITGRLRLPSAVMLMPALILLVPGSIGFSGIAQIMLRDDLPGGIRLVATMMLTSVAIVAGLLLTDALAPNQNLAKETTIRDAS</sequence>
<evidence type="ECO:0000256" key="1">
    <source>
        <dbReference type="ARBA" id="ARBA00004141"/>
    </source>
</evidence>
<dbReference type="Pfam" id="PF06738">
    <property type="entry name" value="ThrE"/>
    <property type="match status" value="1"/>
</dbReference>
<dbReference type="InterPro" id="IPR024528">
    <property type="entry name" value="ThrE_2"/>
</dbReference>
<dbReference type="PANTHER" id="PTHR31082:SF4">
    <property type="entry name" value="PHEROMONE-REGULATED MEMBRANE PROTEIN 10"/>
    <property type="match status" value="1"/>
</dbReference>
<feature type="transmembrane region" description="Helical" evidence="6">
    <location>
        <begin position="289"/>
        <end position="307"/>
    </location>
</feature>
<dbReference type="OrthoDB" id="1490274at2"/>
<keyword evidence="3 6" id="KW-1133">Transmembrane helix</keyword>
<dbReference type="InterPro" id="IPR051361">
    <property type="entry name" value="ThrE/Ser_Exporter"/>
</dbReference>
<feature type="transmembrane region" description="Helical" evidence="6">
    <location>
        <begin position="165"/>
        <end position="187"/>
    </location>
</feature>
<feature type="transmembrane region" description="Helical" evidence="6">
    <location>
        <begin position="342"/>
        <end position="364"/>
    </location>
</feature>
<name>A0A5C6EKY3_9BACT</name>
<proteinExistence type="inferred from homology"/>
<evidence type="ECO:0008006" key="11">
    <source>
        <dbReference type="Google" id="ProtNLM"/>
    </source>
</evidence>
<feature type="transmembrane region" description="Helical" evidence="6">
    <location>
        <begin position="193"/>
        <end position="214"/>
    </location>
</feature>
<evidence type="ECO:0000256" key="2">
    <source>
        <dbReference type="ARBA" id="ARBA00022692"/>
    </source>
</evidence>
<feature type="domain" description="Threonine/Serine exporter ThrE" evidence="8">
    <location>
        <begin position="275"/>
        <end position="393"/>
    </location>
</feature>